<evidence type="ECO:0000313" key="1">
    <source>
        <dbReference type="EMBL" id="QOZ72780.1"/>
    </source>
</evidence>
<evidence type="ECO:0000313" key="2">
    <source>
        <dbReference type="Proteomes" id="UP000594015"/>
    </source>
</evidence>
<dbReference type="AlphaFoldDB" id="A0AAE7P064"/>
<proteinExistence type="predicted"/>
<reference evidence="1 2" key="1">
    <citation type="submission" date="2018-06" db="EMBL/GenBank/DDBJ databases">
        <title>Comparative genomics of Bradyrhizobium nodulating Arachidis hypogaea.</title>
        <authorList>
            <person name="Li Y."/>
        </authorList>
    </citation>
    <scope>NUCLEOTIDE SEQUENCE [LARGE SCALE GENOMIC DNA]</scope>
    <source>
        <strain evidence="1 2">CCBAU 051107</strain>
    </source>
</reference>
<gene>
    <name evidence="1" type="ORF">WN72_45800</name>
</gene>
<organism evidence="1 2">
    <name type="scientific">Bradyrhizobium arachidis</name>
    <dbReference type="NCBI Taxonomy" id="858423"/>
    <lineage>
        <taxon>Bacteria</taxon>
        <taxon>Pseudomonadati</taxon>
        <taxon>Pseudomonadota</taxon>
        <taxon>Alphaproteobacteria</taxon>
        <taxon>Hyphomicrobiales</taxon>
        <taxon>Nitrobacteraceae</taxon>
        <taxon>Bradyrhizobium</taxon>
    </lineage>
</organism>
<dbReference type="EMBL" id="CP030050">
    <property type="protein sequence ID" value="QOZ72780.1"/>
    <property type="molecule type" value="Genomic_DNA"/>
</dbReference>
<name>A0AAE7P064_9BRAD</name>
<sequence>MLEVMALLHAELYRDQGYKVDKQHPGYLIKSYRGLLFRIPYHVLPTFPSDESLPAIWDLSRKIRNSSKSTISISGSNVLRKLFEIVGDIDFCEYFRVAHGFDRVVRNLDGDANVMCLKLTVSNPDPVWKWDEQRPTADALAEAIKPAVLKQSTFKMDYVGDIAHFGITEISNIVIALDGDGKSAGLVKTHAGQEVPLTSVDWLPNQMNDPIDMGRYIDWLARAIKSLQREGDMRKCLKRCASLSRILYLPRITDDIAALVDEHRPFLLNYQLGQLQRLCTMLNTLEGKRQTKLAAIAEAQQTRLSAEFETLGQMEPEAPQRFANEAHSIANRLLTYVQTDD</sequence>
<protein>
    <submittedName>
        <fullName evidence="1">Uncharacterized protein</fullName>
    </submittedName>
</protein>
<dbReference type="KEGG" id="barh:WN72_45800"/>
<accession>A0AAE7P064</accession>
<dbReference type="Proteomes" id="UP000594015">
    <property type="component" value="Chromosome"/>
</dbReference>